<feature type="region of interest" description="Disordered" evidence="1">
    <location>
        <begin position="356"/>
        <end position="417"/>
    </location>
</feature>
<dbReference type="Pfam" id="PF04177">
    <property type="entry name" value="TAP42"/>
    <property type="match status" value="1"/>
</dbReference>
<dbReference type="PANTHER" id="PTHR10933:SF9">
    <property type="entry name" value="IMMUNOGLOBULIN-BINDING PROTEIN 1"/>
    <property type="match status" value="1"/>
</dbReference>
<gene>
    <name evidence="2" type="primary">TAP42</name>
    <name evidence="2" type="ORF">VKT23_004486</name>
</gene>
<organism evidence="2 3">
    <name type="scientific">Marasmiellus scandens</name>
    <dbReference type="NCBI Taxonomy" id="2682957"/>
    <lineage>
        <taxon>Eukaryota</taxon>
        <taxon>Fungi</taxon>
        <taxon>Dikarya</taxon>
        <taxon>Basidiomycota</taxon>
        <taxon>Agaricomycotina</taxon>
        <taxon>Agaricomycetes</taxon>
        <taxon>Agaricomycetidae</taxon>
        <taxon>Agaricales</taxon>
        <taxon>Marasmiineae</taxon>
        <taxon>Omphalotaceae</taxon>
        <taxon>Marasmiellus</taxon>
    </lineage>
</organism>
<feature type="compositionally biased region" description="Basic and acidic residues" evidence="1">
    <location>
        <begin position="264"/>
        <end position="287"/>
    </location>
</feature>
<feature type="region of interest" description="Disordered" evidence="1">
    <location>
        <begin position="254"/>
        <end position="317"/>
    </location>
</feature>
<feature type="compositionally biased region" description="Low complexity" evidence="1">
    <location>
        <begin position="254"/>
        <end position="263"/>
    </location>
</feature>
<dbReference type="Proteomes" id="UP001498398">
    <property type="component" value="Unassembled WGS sequence"/>
</dbReference>
<evidence type="ECO:0000256" key="1">
    <source>
        <dbReference type="SAM" id="MobiDB-lite"/>
    </source>
</evidence>
<reference evidence="2 3" key="1">
    <citation type="submission" date="2024-01" db="EMBL/GenBank/DDBJ databases">
        <title>A draft genome for the cacao thread blight pathogen Marasmiellus scandens.</title>
        <authorList>
            <person name="Baruah I.K."/>
            <person name="Leung J."/>
            <person name="Bukari Y."/>
            <person name="Amoako-Attah I."/>
            <person name="Meinhardt L.W."/>
            <person name="Bailey B.A."/>
            <person name="Cohen S.P."/>
        </authorList>
    </citation>
    <scope>NUCLEOTIDE SEQUENCE [LARGE SCALE GENOMIC DNA]</scope>
    <source>
        <strain evidence="2 3">GH-19</strain>
    </source>
</reference>
<evidence type="ECO:0000313" key="2">
    <source>
        <dbReference type="EMBL" id="KAK7467432.1"/>
    </source>
</evidence>
<comment type="caution">
    <text evidence="2">The sequence shown here is derived from an EMBL/GenBank/DDBJ whole genome shotgun (WGS) entry which is preliminary data.</text>
</comment>
<name>A0ABR1K0N4_9AGAR</name>
<dbReference type="InterPro" id="IPR038511">
    <property type="entry name" value="TAP42/TAP46-like_sf"/>
</dbReference>
<keyword evidence="3" id="KW-1185">Reference proteome</keyword>
<dbReference type="PANTHER" id="PTHR10933">
    <property type="entry name" value="IMMUNOGLOBULIN-BINDING PROTEIN 1"/>
    <property type="match status" value="1"/>
</dbReference>
<evidence type="ECO:0000313" key="3">
    <source>
        <dbReference type="Proteomes" id="UP001498398"/>
    </source>
</evidence>
<dbReference type="Gene3D" id="1.25.40.540">
    <property type="entry name" value="TAP42-like family"/>
    <property type="match status" value="1"/>
</dbReference>
<proteinExistence type="predicted"/>
<feature type="compositionally biased region" description="Polar residues" evidence="1">
    <location>
        <begin position="290"/>
        <end position="300"/>
    </location>
</feature>
<protein>
    <submittedName>
        <fullName evidence="2">Type 2A phosphatase-associated protein 42</fullName>
    </submittedName>
</protein>
<sequence length="417" mass="47107">MFKKRMANVMTRAWQVGKTMSSIPLPALFARILTTASKVSNLPVIEDETQDLVQSCLADLRSLQSRITGLSLFSPNETLEDISTRDLVYLLVPFVFAEVQGRVRTTEREERQASLQLIQKYLKTFISHLEDYEIVPEDERALYTRNPSTLNPAGRRELKIKQFQKEKDIRARIEVLRRRRNQNPVSSGSGSDLDLIASILPPSPSNTSEDNEEDDSETDEILRSTTLLLLRLCFAQANSQLQITDQELELLRSAPPAISSPRPEAARAREEEDERRKQKEKEEKDMWTLDTPTTGLTSQGPLLDPSGKPLRPFTILPSGASDRARLQSQVFQPDHNLPTMTIDEYLEIERQRGNIITGGGPASEKEPTSSEQLALEAEMDGTREGEEKAEEKRLKDEKWAVFTDENPRGSGNTMNRG</sequence>
<accession>A0ABR1K0N4</accession>
<dbReference type="EMBL" id="JBANRG010000004">
    <property type="protein sequence ID" value="KAK7467432.1"/>
    <property type="molecule type" value="Genomic_DNA"/>
</dbReference>
<feature type="compositionally biased region" description="Basic and acidic residues" evidence="1">
    <location>
        <begin position="380"/>
        <end position="399"/>
    </location>
</feature>
<feature type="region of interest" description="Disordered" evidence="1">
    <location>
        <begin position="180"/>
        <end position="219"/>
    </location>
</feature>
<dbReference type="InterPro" id="IPR007304">
    <property type="entry name" value="TAP46-like"/>
</dbReference>
<feature type="compositionally biased region" description="Acidic residues" evidence="1">
    <location>
        <begin position="209"/>
        <end position="219"/>
    </location>
</feature>